<evidence type="ECO:0000313" key="1">
    <source>
        <dbReference type="EMBL" id="SJL02718.1"/>
    </source>
</evidence>
<name>A0A284R1Y6_ARMOS</name>
<reference evidence="2" key="1">
    <citation type="journal article" date="2017" name="Nat. Ecol. Evol.">
        <title>Genome expansion and lineage-specific genetic innovations in the forest pathogenic fungi Armillaria.</title>
        <authorList>
            <person name="Sipos G."/>
            <person name="Prasanna A.N."/>
            <person name="Walter M.C."/>
            <person name="O'Connor E."/>
            <person name="Balint B."/>
            <person name="Krizsan K."/>
            <person name="Kiss B."/>
            <person name="Hess J."/>
            <person name="Varga T."/>
            <person name="Slot J."/>
            <person name="Riley R."/>
            <person name="Boka B."/>
            <person name="Rigling D."/>
            <person name="Barry K."/>
            <person name="Lee J."/>
            <person name="Mihaltcheva S."/>
            <person name="LaButti K."/>
            <person name="Lipzen A."/>
            <person name="Waldron R."/>
            <person name="Moloney N.M."/>
            <person name="Sperisen C."/>
            <person name="Kredics L."/>
            <person name="Vagvoelgyi C."/>
            <person name="Patrignani A."/>
            <person name="Fitzpatrick D."/>
            <person name="Nagy I."/>
            <person name="Doyle S."/>
            <person name="Anderson J.B."/>
            <person name="Grigoriev I.V."/>
            <person name="Gueldener U."/>
            <person name="Muensterkoetter M."/>
            <person name="Nagy L.G."/>
        </authorList>
    </citation>
    <scope>NUCLEOTIDE SEQUENCE [LARGE SCALE GENOMIC DNA]</scope>
    <source>
        <strain evidence="2">C18/9</strain>
    </source>
</reference>
<evidence type="ECO:0000313" key="2">
    <source>
        <dbReference type="Proteomes" id="UP000219338"/>
    </source>
</evidence>
<dbReference type="AlphaFoldDB" id="A0A284R1Y6"/>
<protein>
    <submittedName>
        <fullName evidence="1">Uncharacterized protein</fullName>
    </submittedName>
</protein>
<dbReference type="Proteomes" id="UP000219338">
    <property type="component" value="Unassembled WGS sequence"/>
</dbReference>
<proteinExistence type="predicted"/>
<accession>A0A284R1Y6</accession>
<organism evidence="1 2">
    <name type="scientific">Armillaria ostoyae</name>
    <name type="common">Armillaria root rot fungus</name>
    <dbReference type="NCBI Taxonomy" id="47428"/>
    <lineage>
        <taxon>Eukaryota</taxon>
        <taxon>Fungi</taxon>
        <taxon>Dikarya</taxon>
        <taxon>Basidiomycota</taxon>
        <taxon>Agaricomycotina</taxon>
        <taxon>Agaricomycetes</taxon>
        <taxon>Agaricomycetidae</taxon>
        <taxon>Agaricales</taxon>
        <taxon>Marasmiineae</taxon>
        <taxon>Physalacriaceae</taxon>
        <taxon>Armillaria</taxon>
    </lineage>
</organism>
<keyword evidence="2" id="KW-1185">Reference proteome</keyword>
<sequence length="78" mass="8533">MDICPAGSSRCILTTSQVGNEGSIYVDGIPTSKALRIPRRRSQARRIAWTENSILMRALPCVETKSILDSAMLKRSPG</sequence>
<gene>
    <name evidence="1" type="ORF">ARMOST_06053</name>
</gene>
<dbReference type="EMBL" id="FUEG01000003">
    <property type="protein sequence ID" value="SJL02718.1"/>
    <property type="molecule type" value="Genomic_DNA"/>
</dbReference>